<evidence type="ECO:0000313" key="1">
    <source>
        <dbReference type="EMBL" id="EJW79845.1"/>
    </source>
</evidence>
<reference evidence="2" key="1">
    <citation type="submission" date="2012-08" db="EMBL/GenBank/DDBJ databases">
        <title>The Genome Sequence of Wuchereria bancrofti.</title>
        <authorList>
            <person name="Nutman T.B."/>
            <person name="Fink D.L."/>
            <person name="Russ C."/>
            <person name="Young S."/>
            <person name="Zeng Q."/>
            <person name="Koehrsen M."/>
            <person name="Alvarado L."/>
            <person name="Berlin A."/>
            <person name="Chapman S.B."/>
            <person name="Chen Z."/>
            <person name="Freedman E."/>
            <person name="Gellesch M."/>
            <person name="Goldberg J."/>
            <person name="Griggs A."/>
            <person name="Gujja S."/>
            <person name="Heilman E.R."/>
            <person name="Heiman D."/>
            <person name="Hepburn T."/>
            <person name="Howarth C."/>
            <person name="Jen D."/>
            <person name="Larson L."/>
            <person name="Lewis B."/>
            <person name="Mehta T."/>
            <person name="Park D."/>
            <person name="Pearson M."/>
            <person name="Roberts A."/>
            <person name="Saif S."/>
            <person name="Shea T."/>
            <person name="Shenoy N."/>
            <person name="Sisk P."/>
            <person name="Stolte C."/>
            <person name="Sykes S."/>
            <person name="Walk T."/>
            <person name="White J."/>
            <person name="Yandava C."/>
            <person name="Haas B."/>
            <person name="Henn M.R."/>
            <person name="Nusbaum C."/>
            <person name="Birren B."/>
        </authorList>
    </citation>
    <scope>NUCLEOTIDE SEQUENCE [LARGE SCALE GENOMIC DNA]</scope>
    <source>
        <strain evidence="2">NA</strain>
    </source>
</reference>
<organism evidence="1 2">
    <name type="scientific">Wuchereria bancrofti</name>
    <dbReference type="NCBI Taxonomy" id="6293"/>
    <lineage>
        <taxon>Eukaryota</taxon>
        <taxon>Metazoa</taxon>
        <taxon>Ecdysozoa</taxon>
        <taxon>Nematoda</taxon>
        <taxon>Chromadorea</taxon>
        <taxon>Rhabditida</taxon>
        <taxon>Spirurina</taxon>
        <taxon>Spiruromorpha</taxon>
        <taxon>Filarioidea</taxon>
        <taxon>Onchocercidae</taxon>
        <taxon>Wuchereria</taxon>
    </lineage>
</organism>
<name>J9AZ03_WUCBA</name>
<dbReference type="EMBL" id="ADBV01005055">
    <property type="protein sequence ID" value="EJW79845.1"/>
    <property type="molecule type" value="Genomic_DNA"/>
</dbReference>
<sequence length="95" mass="10950">MSASYTDLRYLHLILQDIAPNSLPDTSDTFVKMCKFPSKKSKKAYLKQSMIPAELSFSSASSFSSHQQTHQPQLECEDCDQFFTCENNRNIHKKR</sequence>
<proteinExistence type="predicted"/>
<gene>
    <name evidence="1" type="ORF">WUBG_09245</name>
</gene>
<evidence type="ECO:0008006" key="3">
    <source>
        <dbReference type="Google" id="ProtNLM"/>
    </source>
</evidence>
<protein>
    <recommendedName>
        <fullName evidence="3">C2H2-type domain-containing protein</fullName>
    </recommendedName>
</protein>
<dbReference type="Proteomes" id="UP000004810">
    <property type="component" value="Unassembled WGS sequence"/>
</dbReference>
<evidence type="ECO:0000313" key="2">
    <source>
        <dbReference type="Proteomes" id="UP000004810"/>
    </source>
</evidence>
<comment type="caution">
    <text evidence="1">The sequence shown here is derived from an EMBL/GenBank/DDBJ whole genome shotgun (WGS) entry which is preliminary data.</text>
</comment>
<accession>J9AZ03</accession>
<dbReference type="AlphaFoldDB" id="J9AZ03"/>